<keyword evidence="3 7" id="KW-1133">Transmembrane helix</keyword>
<feature type="transmembrane region" description="Helical" evidence="7">
    <location>
        <begin position="450"/>
        <end position="469"/>
    </location>
</feature>
<name>A0A9R0J1N5_SPIOL</name>
<evidence type="ECO:0000256" key="6">
    <source>
        <dbReference type="SAM" id="MobiDB-lite"/>
    </source>
</evidence>
<proteinExistence type="predicted"/>
<evidence type="ECO:0000256" key="5">
    <source>
        <dbReference type="SAM" id="Coils"/>
    </source>
</evidence>
<keyword evidence="9" id="KW-1185">Reference proteome</keyword>
<protein>
    <submittedName>
        <fullName evidence="10">Myosin-binding protein 7</fullName>
    </submittedName>
</protein>
<gene>
    <name evidence="10" type="primary">LOC110798194</name>
</gene>
<feature type="coiled-coil region" evidence="5">
    <location>
        <begin position="86"/>
        <end position="134"/>
    </location>
</feature>
<dbReference type="GeneID" id="110798194"/>
<dbReference type="Pfam" id="PF04576">
    <property type="entry name" value="Zein-binding"/>
    <property type="match status" value="1"/>
</dbReference>
<feature type="domain" description="GTD-binding" evidence="8">
    <location>
        <begin position="70"/>
        <end position="168"/>
    </location>
</feature>
<dbReference type="KEGG" id="soe:110798194"/>
<feature type="region of interest" description="Disordered" evidence="6">
    <location>
        <begin position="285"/>
        <end position="308"/>
    </location>
</feature>
<keyword evidence="5" id="KW-0175">Coiled coil</keyword>
<dbReference type="PANTHER" id="PTHR31422:SF0">
    <property type="entry name" value="MYOSIN-BINDING PROTEIN 7"/>
    <property type="match status" value="1"/>
</dbReference>
<dbReference type="PROSITE" id="PS51775">
    <property type="entry name" value="GTD_BINDING"/>
    <property type="match status" value="1"/>
</dbReference>
<evidence type="ECO:0000256" key="4">
    <source>
        <dbReference type="ARBA" id="ARBA00023136"/>
    </source>
</evidence>
<dbReference type="OrthoDB" id="1060521at2759"/>
<sequence length="511" mass="58321">MERDTVSFPSKSLEEQCCDCGCSCSLTVSSSSDGPWFRSVKRKHNEFENSGRLQIPGLDNWPVARVGIEKECAILRETLGSQQATIQELCLELEEERNAASSAANETMSMILRLQREKAEVQMESRQFKRFAEEKMSHDSQEISALEEVLYKREQIIQSLTCEIQAYKHRMMSYGLTESEAEGLKGNYSRNESFSSDLAGAVDSHMYSYPPLRCNLYGSQEQLELEDDVDIENYPFGDTPRNQDLKSLEYRINQLEGTPHDVQMNGDFSSRNVLEKVIVGQSPRWTKHSRKVSTDSSGWGLGRDMGPDQGMESPRFGTSFKKLDCVAEELRKSDSASEYEDDMSDRVYTIDSIHPGAPYNHYVESKVASKLGDEYVSTPKSLGRGDLGDPEVKKLYLRLQALEADRESMRQTIMSMQTDKAQFMLLREIAQQLCRDMTPARRMPAQKSSIVRSFSFMAAFKWIMSFVFWRKKARQSKYMFELTANNVGLLILLDKSPHSKLWRCVSSTQVK</sequence>
<feature type="coiled-coil region" evidence="5">
    <location>
        <begin position="392"/>
        <end position="419"/>
    </location>
</feature>
<dbReference type="InterPro" id="IPR007656">
    <property type="entry name" value="GTD-bd"/>
</dbReference>
<evidence type="ECO:0000313" key="9">
    <source>
        <dbReference type="Proteomes" id="UP000813463"/>
    </source>
</evidence>
<dbReference type="GO" id="GO:0080115">
    <property type="term" value="F:myosin XI tail binding"/>
    <property type="evidence" value="ECO:0007669"/>
    <property type="project" value="UniProtKB-ARBA"/>
</dbReference>
<evidence type="ECO:0000256" key="1">
    <source>
        <dbReference type="ARBA" id="ARBA00004370"/>
    </source>
</evidence>
<dbReference type="GO" id="GO:0016020">
    <property type="term" value="C:membrane"/>
    <property type="evidence" value="ECO:0007669"/>
    <property type="project" value="UniProtKB-SubCell"/>
</dbReference>
<keyword evidence="2 7" id="KW-0812">Transmembrane</keyword>
<keyword evidence="4 7" id="KW-0472">Membrane</keyword>
<evidence type="ECO:0000256" key="2">
    <source>
        <dbReference type="ARBA" id="ARBA00022692"/>
    </source>
</evidence>
<dbReference type="RefSeq" id="XP_021859052.1">
    <property type="nucleotide sequence ID" value="XM_022003360.2"/>
</dbReference>
<evidence type="ECO:0000256" key="7">
    <source>
        <dbReference type="SAM" id="Phobius"/>
    </source>
</evidence>
<accession>A0A9R0J1N5</accession>
<dbReference type="Proteomes" id="UP000813463">
    <property type="component" value="Chromosome 6"/>
</dbReference>
<reference evidence="10" key="2">
    <citation type="submission" date="2025-08" db="UniProtKB">
        <authorList>
            <consortium name="RefSeq"/>
        </authorList>
    </citation>
    <scope>IDENTIFICATION</scope>
    <source>
        <tissue evidence="10">Leaf</tissue>
    </source>
</reference>
<dbReference type="PANTHER" id="PTHR31422">
    <property type="entry name" value="BNAANNG28530D PROTEIN"/>
    <property type="match status" value="1"/>
</dbReference>
<evidence type="ECO:0000259" key="8">
    <source>
        <dbReference type="PROSITE" id="PS51775"/>
    </source>
</evidence>
<dbReference type="AlphaFoldDB" id="A0A9R0J1N5"/>
<reference evidence="9" key="1">
    <citation type="journal article" date="2021" name="Nat. Commun.">
        <title>Genomic analyses provide insights into spinach domestication and the genetic basis of agronomic traits.</title>
        <authorList>
            <person name="Cai X."/>
            <person name="Sun X."/>
            <person name="Xu C."/>
            <person name="Sun H."/>
            <person name="Wang X."/>
            <person name="Ge C."/>
            <person name="Zhang Z."/>
            <person name="Wang Q."/>
            <person name="Fei Z."/>
            <person name="Jiao C."/>
            <person name="Wang Q."/>
        </authorList>
    </citation>
    <scope>NUCLEOTIDE SEQUENCE [LARGE SCALE GENOMIC DNA]</scope>
    <source>
        <strain evidence="9">cv. Varoflay</strain>
    </source>
</reference>
<comment type="subcellular location">
    <subcellularLocation>
        <location evidence="1">Membrane</location>
    </subcellularLocation>
</comment>
<evidence type="ECO:0000256" key="3">
    <source>
        <dbReference type="ARBA" id="ARBA00022989"/>
    </source>
</evidence>
<evidence type="ECO:0000313" key="10">
    <source>
        <dbReference type="RefSeq" id="XP_021859052.1"/>
    </source>
</evidence>
<organism evidence="9 10">
    <name type="scientific">Spinacia oleracea</name>
    <name type="common">Spinach</name>
    <dbReference type="NCBI Taxonomy" id="3562"/>
    <lineage>
        <taxon>Eukaryota</taxon>
        <taxon>Viridiplantae</taxon>
        <taxon>Streptophyta</taxon>
        <taxon>Embryophyta</taxon>
        <taxon>Tracheophyta</taxon>
        <taxon>Spermatophyta</taxon>
        <taxon>Magnoliopsida</taxon>
        <taxon>eudicotyledons</taxon>
        <taxon>Gunneridae</taxon>
        <taxon>Pentapetalae</taxon>
        <taxon>Caryophyllales</taxon>
        <taxon>Chenopodiaceae</taxon>
        <taxon>Chenopodioideae</taxon>
        <taxon>Anserineae</taxon>
        <taxon>Spinacia</taxon>
    </lineage>
</organism>